<accession>A0A0M3UFE2</accession>
<evidence type="ECO:0000313" key="2">
    <source>
        <dbReference type="Proteomes" id="UP000062833"/>
    </source>
</evidence>
<dbReference type="AlphaFoldDB" id="A0A0M3UFE2"/>
<reference evidence="2" key="1">
    <citation type="submission" date="2015-09" db="EMBL/GenBank/DDBJ databases">
        <title>Complete genome of Arthrobacter alpinus strain R3.8.</title>
        <authorList>
            <person name="See-Too W.S."/>
            <person name="Chan K.G."/>
        </authorList>
    </citation>
    <scope>NUCLEOTIDE SEQUENCE [LARGE SCALE GENOMIC DNA]</scope>
    <source>
        <strain evidence="2">R3.8</strain>
    </source>
</reference>
<proteinExistence type="predicted"/>
<keyword evidence="2" id="KW-1185">Reference proteome</keyword>
<organism evidence="1 2">
    <name type="scientific">Arthrobacter alpinus</name>
    <dbReference type="NCBI Taxonomy" id="656366"/>
    <lineage>
        <taxon>Bacteria</taxon>
        <taxon>Bacillati</taxon>
        <taxon>Actinomycetota</taxon>
        <taxon>Actinomycetes</taxon>
        <taxon>Micrococcales</taxon>
        <taxon>Micrococcaceae</taxon>
        <taxon>Arthrobacter</taxon>
    </lineage>
</organism>
<dbReference type="KEGG" id="aaq:AOC05_00355"/>
<dbReference type="Gene3D" id="3.40.50.300">
    <property type="entry name" value="P-loop containing nucleotide triphosphate hydrolases"/>
    <property type="match status" value="1"/>
</dbReference>
<sequence>MLAYAELADELQKKKDLQVWLTSCLAMDNATRIFDAIVKSEVDSALSAEKRITTARMRAESAVLEVDVQAKRQGVEGIPELEWATCDSIEKLNVWLQSNDIIVREKRLHVLDGEVLAALPDWGIEFTDSWKAWSQAASTALLTAHVTEAIVSMQDRVLSSHQGDNGGVCPTCGSLHGDWRGHLQAEAKRLRHAQLAALGLKGLVRERSAKLLGPLKTCLLVLPSGYDASVTEFGNLIAEVERSNTGDDLDIDLLLAIGNLSRWVQGPEAKSIFSSALEASGLQHQWRCNRWDAVAPFVATFRSEIEAAAKAGTLKKARTKWNGHLAKIRSQRSASLQAVVSPAVSTLLGDVGISVSTIDITKSESRLELVDSKGRVVELAHLSAGQRNALILSPVIATAESGFFGFYILDDPVHAFDDFRVDKLAAMLAQLGRRKALILTTHDARFVSYLRVHAPLEFSVLATHRDGDGRMTLTATKDAPAELIQFAEDLAGDLEKVAAVQGRSEVIALLRMALDEAFEQLALRHFARRPAAEAKQDRAYFDQAMMTGDRKKALRDFMADSETQLATFTSAWQVVSVSAKRWSQAVHSTHLVPDAGQLPVEIAIAGQAVDILRGIRW</sequence>
<protein>
    <recommendedName>
        <fullName evidence="3">Protein CR006 P-loop domain-containing protein</fullName>
    </recommendedName>
</protein>
<evidence type="ECO:0000313" key="1">
    <source>
        <dbReference type="EMBL" id="ALE91175.1"/>
    </source>
</evidence>
<dbReference type="EMBL" id="CP012677">
    <property type="protein sequence ID" value="ALE91175.1"/>
    <property type="molecule type" value="Genomic_DNA"/>
</dbReference>
<dbReference type="InterPro" id="IPR027417">
    <property type="entry name" value="P-loop_NTPase"/>
</dbReference>
<evidence type="ECO:0008006" key="3">
    <source>
        <dbReference type="Google" id="ProtNLM"/>
    </source>
</evidence>
<dbReference type="Proteomes" id="UP000062833">
    <property type="component" value="Chromosome"/>
</dbReference>
<gene>
    <name evidence="1" type="ORF">AOC05_00355</name>
</gene>
<dbReference type="PATRIC" id="fig|656366.3.peg.72"/>
<dbReference type="SUPFAM" id="SSF52540">
    <property type="entry name" value="P-loop containing nucleoside triphosphate hydrolases"/>
    <property type="match status" value="1"/>
</dbReference>
<name>A0A0M3UFE2_9MICC</name>